<proteinExistence type="predicted"/>
<name>A0A1H2Z582_9PSEU</name>
<gene>
    <name evidence="1" type="ORF">SAMN05421504_102385</name>
</gene>
<dbReference type="Proteomes" id="UP000199515">
    <property type="component" value="Unassembled WGS sequence"/>
</dbReference>
<dbReference type="NCBIfam" id="NF033852">
    <property type="entry name" value="fulvocin_rel"/>
    <property type="match status" value="1"/>
</dbReference>
<dbReference type="STRING" id="589385.SAMN05421504_102385"/>
<dbReference type="RefSeq" id="WP_091288280.1">
    <property type="nucleotide sequence ID" value="NZ_FNON01000002.1"/>
</dbReference>
<reference evidence="1 2" key="1">
    <citation type="submission" date="2016-10" db="EMBL/GenBank/DDBJ databases">
        <authorList>
            <person name="de Groot N.N."/>
        </authorList>
    </citation>
    <scope>NUCLEOTIDE SEQUENCE [LARGE SCALE GENOMIC DNA]</scope>
    <source>
        <strain evidence="1 2">CPCC 202699</strain>
    </source>
</reference>
<dbReference type="OrthoDB" id="3689067at2"/>
<evidence type="ECO:0000313" key="1">
    <source>
        <dbReference type="EMBL" id="SDX12633.1"/>
    </source>
</evidence>
<organism evidence="1 2">
    <name type="scientific">Amycolatopsis xylanica</name>
    <dbReference type="NCBI Taxonomy" id="589385"/>
    <lineage>
        <taxon>Bacteria</taxon>
        <taxon>Bacillati</taxon>
        <taxon>Actinomycetota</taxon>
        <taxon>Actinomycetes</taxon>
        <taxon>Pseudonocardiales</taxon>
        <taxon>Pseudonocardiaceae</taxon>
        <taxon>Amycolatopsis</taxon>
    </lineage>
</organism>
<keyword evidence="2" id="KW-1185">Reference proteome</keyword>
<sequence>MGIGPERWVLAFDASCETCRKISTVVERACDGRIEVMSLSHDEVSQWREQALGYAAPWAPTLLRVRGEQVRAWTGKAMGAALVRRLGPASSVRVVRALGQLRDAGELTGKAGKLSRAGFLQLAGGIVVAGSLLTAGIASAAPEAPAKGRNWIEKNRAKLPTGYDEFSRYPVAYRRAIFEALAPEAKSKLWMEHFNRFRGENGRLSAGQTAVITQAVALATVVSNFEGEPKAGTKKQLTSLYEDAVKKFGPSDAFKLLASLGGQAAVTKSFQAQAVESPLDLECDCSDRIRGCQGPCLGPIAKMTSGYGPLWLFPADAKH</sequence>
<dbReference type="EMBL" id="FNON01000002">
    <property type="protein sequence ID" value="SDX12633.1"/>
    <property type="molecule type" value="Genomic_DNA"/>
</dbReference>
<accession>A0A1H2Z582</accession>
<protein>
    <submittedName>
        <fullName evidence="1">Uncharacterized protein</fullName>
    </submittedName>
</protein>
<dbReference type="AlphaFoldDB" id="A0A1H2Z582"/>
<evidence type="ECO:0000313" key="2">
    <source>
        <dbReference type="Proteomes" id="UP000199515"/>
    </source>
</evidence>